<dbReference type="EMBL" id="OZ035826">
    <property type="protein sequence ID" value="CAL1604479.1"/>
    <property type="molecule type" value="Genomic_DNA"/>
</dbReference>
<accession>A0AAV2LV09</accession>
<evidence type="ECO:0000313" key="2">
    <source>
        <dbReference type="EMBL" id="CAL1604479.1"/>
    </source>
</evidence>
<reference evidence="2 3" key="1">
    <citation type="submission" date="2024-04" db="EMBL/GenBank/DDBJ databases">
        <authorList>
            <person name="Waldvogel A.-M."/>
            <person name="Schoenle A."/>
        </authorList>
    </citation>
    <scope>NUCLEOTIDE SEQUENCE [LARGE SCALE GENOMIC DNA]</scope>
</reference>
<name>A0AAV2LV09_KNICA</name>
<feature type="region of interest" description="Disordered" evidence="1">
    <location>
        <begin position="56"/>
        <end position="85"/>
    </location>
</feature>
<evidence type="ECO:0000313" key="3">
    <source>
        <dbReference type="Proteomes" id="UP001497482"/>
    </source>
</evidence>
<dbReference type="AlphaFoldDB" id="A0AAV2LV09"/>
<protein>
    <recommendedName>
        <fullName evidence="4">Secreted protein</fullName>
    </recommendedName>
</protein>
<gene>
    <name evidence="2" type="ORF">KC01_LOCUS31981</name>
</gene>
<proteinExistence type="predicted"/>
<evidence type="ECO:0000256" key="1">
    <source>
        <dbReference type="SAM" id="MobiDB-lite"/>
    </source>
</evidence>
<feature type="compositionally biased region" description="Basic residues" evidence="1">
    <location>
        <begin position="61"/>
        <end position="85"/>
    </location>
</feature>
<sequence length="85" mass="9783">MLLVLSLPLHTLLQPQVLPRQGLLPPQALQPWTAALPPVSSSQLYPILQLSTFRRLPPLTKRTKQNHKHPLQLKRHPQSKKQQHQ</sequence>
<keyword evidence="3" id="KW-1185">Reference proteome</keyword>
<dbReference type="Proteomes" id="UP001497482">
    <property type="component" value="Chromosome 4"/>
</dbReference>
<evidence type="ECO:0008006" key="4">
    <source>
        <dbReference type="Google" id="ProtNLM"/>
    </source>
</evidence>
<organism evidence="2 3">
    <name type="scientific">Knipowitschia caucasica</name>
    <name type="common">Caucasian dwarf goby</name>
    <name type="synonym">Pomatoschistus caucasicus</name>
    <dbReference type="NCBI Taxonomy" id="637954"/>
    <lineage>
        <taxon>Eukaryota</taxon>
        <taxon>Metazoa</taxon>
        <taxon>Chordata</taxon>
        <taxon>Craniata</taxon>
        <taxon>Vertebrata</taxon>
        <taxon>Euteleostomi</taxon>
        <taxon>Actinopterygii</taxon>
        <taxon>Neopterygii</taxon>
        <taxon>Teleostei</taxon>
        <taxon>Neoteleostei</taxon>
        <taxon>Acanthomorphata</taxon>
        <taxon>Gobiaria</taxon>
        <taxon>Gobiiformes</taxon>
        <taxon>Gobioidei</taxon>
        <taxon>Gobiidae</taxon>
        <taxon>Gobiinae</taxon>
        <taxon>Knipowitschia</taxon>
    </lineage>
</organism>